<name>A0ABQ3FNC9_9RHOB</name>
<keyword evidence="3" id="KW-0378">Hydrolase</keyword>
<organism evidence="3 4">
    <name type="scientific">Gemmobacter nanjingensis</name>
    <dbReference type="NCBI Taxonomy" id="488454"/>
    <lineage>
        <taxon>Bacteria</taxon>
        <taxon>Pseudomonadati</taxon>
        <taxon>Pseudomonadota</taxon>
        <taxon>Alphaproteobacteria</taxon>
        <taxon>Rhodobacterales</taxon>
        <taxon>Paracoccaceae</taxon>
        <taxon>Gemmobacter</taxon>
    </lineage>
</organism>
<reference evidence="4" key="1">
    <citation type="journal article" date="2019" name="Int. J. Syst. Evol. Microbiol.">
        <title>The Global Catalogue of Microorganisms (GCM) 10K type strain sequencing project: providing services to taxonomists for standard genome sequencing and annotation.</title>
        <authorList>
            <consortium name="The Broad Institute Genomics Platform"/>
            <consortium name="The Broad Institute Genome Sequencing Center for Infectious Disease"/>
            <person name="Wu L."/>
            <person name="Ma J."/>
        </authorList>
    </citation>
    <scope>NUCLEOTIDE SEQUENCE [LARGE SCALE GENOMIC DNA]</scope>
    <source>
        <strain evidence="4">KCTC 23298</strain>
    </source>
</reference>
<feature type="domain" description="Endonuclease/exonuclease/phosphatase" evidence="2">
    <location>
        <begin position="41"/>
        <end position="258"/>
    </location>
</feature>
<dbReference type="InterPro" id="IPR051916">
    <property type="entry name" value="GPI-anchor_lipid_remodeler"/>
</dbReference>
<dbReference type="GO" id="GO:0004519">
    <property type="term" value="F:endonuclease activity"/>
    <property type="evidence" value="ECO:0007669"/>
    <property type="project" value="UniProtKB-KW"/>
</dbReference>
<dbReference type="PANTHER" id="PTHR14859:SF15">
    <property type="entry name" value="ENDONUCLEASE_EXONUCLEASE_PHOSPHATASE DOMAIN-CONTAINING PROTEIN"/>
    <property type="match status" value="1"/>
</dbReference>
<comment type="caution">
    <text evidence="3">The sequence shown here is derived from an EMBL/GenBank/DDBJ whole genome shotgun (WGS) entry which is preliminary data.</text>
</comment>
<dbReference type="Pfam" id="PF03372">
    <property type="entry name" value="Exo_endo_phos"/>
    <property type="match status" value="1"/>
</dbReference>
<keyword evidence="4" id="KW-1185">Reference proteome</keyword>
<accession>A0ABQ3FNC9</accession>
<dbReference type="PANTHER" id="PTHR14859">
    <property type="entry name" value="CALCOFLUOR WHITE HYPERSENSITIVE PROTEIN PRECURSOR"/>
    <property type="match status" value="1"/>
</dbReference>
<dbReference type="EMBL" id="BMYI01000012">
    <property type="protein sequence ID" value="GHC31128.1"/>
    <property type="molecule type" value="Genomic_DNA"/>
</dbReference>
<protein>
    <submittedName>
        <fullName evidence="3">Endonuclease</fullName>
    </submittedName>
</protein>
<evidence type="ECO:0000313" key="4">
    <source>
        <dbReference type="Proteomes" id="UP000658305"/>
    </source>
</evidence>
<proteinExistence type="predicted"/>
<evidence type="ECO:0000259" key="2">
    <source>
        <dbReference type="Pfam" id="PF03372"/>
    </source>
</evidence>
<keyword evidence="3" id="KW-0540">Nuclease</keyword>
<evidence type="ECO:0000313" key="3">
    <source>
        <dbReference type="EMBL" id="GHC31128.1"/>
    </source>
</evidence>
<dbReference type="Proteomes" id="UP000658305">
    <property type="component" value="Unassembled WGS sequence"/>
</dbReference>
<sequence length="282" mass="29869">MSEICDRPLNRQGRAGRGMTLVSGPLAGQASAMQPPVLTVATYNVQKGIGTDFRRDPHRTARVIATLGADIVALQEADRRFGQRRGVLDTAALAAETGLLPVDVPQRLGGAAHGWHGNILLVRAARIEAVHVLHLPGPDPRGALVADLEMAGLGPLRVIAAHLSLLASARQRQARLLAELATDADRPVIALGDMNEWRRWPSRSLAALDEQLGPPGMAASFPAPFPRLALDRIYAGQGLELLGAAVHDTPLARRSSDHLPVVARVRAATRSADAPPDAAKDG</sequence>
<feature type="region of interest" description="Disordered" evidence="1">
    <location>
        <begin position="1"/>
        <end position="20"/>
    </location>
</feature>
<gene>
    <name evidence="3" type="ORF">GCM10007291_34940</name>
</gene>
<dbReference type="InterPro" id="IPR036691">
    <property type="entry name" value="Endo/exonu/phosph_ase_sf"/>
</dbReference>
<dbReference type="Gene3D" id="3.60.10.10">
    <property type="entry name" value="Endonuclease/exonuclease/phosphatase"/>
    <property type="match status" value="1"/>
</dbReference>
<evidence type="ECO:0000256" key="1">
    <source>
        <dbReference type="SAM" id="MobiDB-lite"/>
    </source>
</evidence>
<keyword evidence="3" id="KW-0255">Endonuclease</keyword>
<dbReference type="SUPFAM" id="SSF56219">
    <property type="entry name" value="DNase I-like"/>
    <property type="match status" value="1"/>
</dbReference>
<dbReference type="InterPro" id="IPR005135">
    <property type="entry name" value="Endo/exonuclease/phosphatase"/>
</dbReference>